<dbReference type="EMBL" id="BSXG01000115">
    <property type="protein sequence ID" value="GME44708.1"/>
    <property type="molecule type" value="Genomic_DNA"/>
</dbReference>
<name>A0ACB5SJZ1_9PEZI</name>
<reference evidence="1" key="1">
    <citation type="submission" date="2024-09" db="EMBL/GenBank/DDBJ databases">
        <title>Draft Genome Sequences of Neofusicoccum parvum.</title>
        <authorList>
            <person name="Ashida A."/>
            <person name="Camagna M."/>
            <person name="Tanaka A."/>
            <person name="Takemoto D."/>
        </authorList>
    </citation>
    <scope>NUCLEOTIDE SEQUENCE</scope>
    <source>
        <strain evidence="1">PPO83</strain>
    </source>
</reference>
<evidence type="ECO:0000313" key="1">
    <source>
        <dbReference type="EMBL" id="GME44708.1"/>
    </source>
</evidence>
<proteinExistence type="predicted"/>
<keyword evidence="2" id="KW-1185">Reference proteome</keyword>
<dbReference type="Proteomes" id="UP001165186">
    <property type="component" value="Unassembled WGS sequence"/>
</dbReference>
<evidence type="ECO:0000313" key="2">
    <source>
        <dbReference type="Proteomes" id="UP001165186"/>
    </source>
</evidence>
<comment type="caution">
    <text evidence="1">The sequence shown here is derived from an EMBL/GenBank/DDBJ whole genome shotgun (WGS) entry which is preliminary data.</text>
</comment>
<feature type="non-terminal residue" evidence="1">
    <location>
        <position position="62"/>
    </location>
</feature>
<accession>A0ACB5SJZ1</accession>
<gene>
    <name evidence="1" type="primary">g8965</name>
    <name evidence="1" type="ORF">NpPPO83_00008965</name>
</gene>
<organism evidence="1 2">
    <name type="scientific">Neofusicoccum parvum</name>
    <dbReference type="NCBI Taxonomy" id="310453"/>
    <lineage>
        <taxon>Eukaryota</taxon>
        <taxon>Fungi</taxon>
        <taxon>Dikarya</taxon>
        <taxon>Ascomycota</taxon>
        <taxon>Pezizomycotina</taxon>
        <taxon>Dothideomycetes</taxon>
        <taxon>Dothideomycetes incertae sedis</taxon>
        <taxon>Botryosphaeriales</taxon>
        <taxon>Botryosphaeriaceae</taxon>
        <taxon>Neofusicoccum</taxon>
    </lineage>
</organism>
<protein>
    <submittedName>
        <fullName evidence="1">Uncharacterized protein</fullName>
    </submittedName>
</protein>
<sequence>MSASQCAGTFTSGARCPNAPMSGSRFCKHHQNQATDAARHGPSPGHRPTSRAPPAAGQACGA</sequence>